<dbReference type="AlphaFoldDB" id="A0A5B7D5G1"/>
<protein>
    <submittedName>
        <fullName evidence="2">Uncharacterized protein</fullName>
    </submittedName>
</protein>
<evidence type="ECO:0000313" key="3">
    <source>
        <dbReference type="Proteomes" id="UP000324222"/>
    </source>
</evidence>
<evidence type="ECO:0000313" key="2">
    <source>
        <dbReference type="EMBL" id="MPC15673.1"/>
    </source>
</evidence>
<sequence>MLRHGSCTSRLFGLAWTSPTCSNTKRLYGHSPPRLPPVYTVSWLPLQEADRYVAIKSAIMGAFGWSHKACFSTLDSAWYDGSHPKRSWPDSLPCAAYFPLSEKVMHHKLTSPAAPCLFPAGSSPTGRLHEGIWGFRGQSAPTPPPSSSPPWSACAASVLQPQ</sequence>
<dbReference type="EMBL" id="VSRR010000446">
    <property type="protein sequence ID" value="MPC15673.1"/>
    <property type="molecule type" value="Genomic_DNA"/>
</dbReference>
<dbReference type="Proteomes" id="UP000324222">
    <property type="component" value="Unassembled WGS sequence"/>
</dbReference>
<reference evidence="2 3" key="1">
    <citation type="submission" date="2019-05" db="EMBL/GenBank/DDBJ databases">
        <title>Another draft genome of Portunus trituberculatus and its Hox gene families provides insights of decapod evolution.</title>
        <authorList>
            <person name="Jeong J.-H."/>
            <person name="Song I."/>
            <person name="Kim S."/>
            <person name="Choi T."/>
            <person name="Kim D."/>
            <person name="Ryu S."/>
            <person name="Kim W."/>
        </authorList>
    </citation>
    <scope>NUCLEOTIDE SEQUENCE [LARGE SCALE GENOMIC DNA]</scope>
    <source>
        <tissue evidence="2">Muscle</tissue>
    </source>
</reference>
<keyword evidence="3" id="KW-1185">Reference proteome</keyword>
<gene>
    <name evidence="2" type="ORF">E2C01_008472</name>
</gene>
<comment type="caution">
    <text evidence="2">The sequence shown here is derived from an EMBL/GenBank/DDBJ whole genome shotgun (WGS) entry which is preliminary data.</text>
</comment>
<evidence type="ECO:0000256" key="1">
    <source>
        <dbReference type="SAM" id="MobiDB-lite"/>
    </source>
</evidence>
<accession>A0A5B7D5G1</accession>
<proteinExistence type="predicted"/>
<organism evidence="2 3">
    <name type="scientific">Portunus trituberculatus</name>
    <name type="common">Swimming crab</name>
    <name type="synonym">Neptunus trituberculatus</name>
    <dbReference type="NCBI Taxonomy" id="210409"/>
    <lineage>
        <taxon>Eukaryota</taxon>
        <taxon>Metazoa</taxon>
        <taxon>Ecdysozoa</taxon>
        <taxon>Arthropoda</taxon>
        <taxon>Crustacea</taxon>
        <taxon>Multicrustacea</taxon>
        <taxon>Malacostraca</taxon>
        <taxon>Eumalacostraca</taxon>
        <taxon>Eucarida</taxon>
        <taxon>Decapoda</taxon>
        <taxon>Pleocyemata</taxon>
        <taxon>Brachyura</taxon>
        <taxon>Eubrachyura</taxon>
        <taxon>Portunoidea</taxon>
        <taxon>Portunidae</taxon>
        <taxon>Portuninae</taxon>
        <taxon>Portunus</taxon>
    </lineage>
</organism>
<feature type="region of interest" description="Disordered" evidence="1">
    <location>
        <begin position="134"/>
        <end position="153"/>
    </location>
</feature>
<name>A0A5B7D5G1_PORTR</name>